<feature type="transmembrane region" description="Helical" evidence="1">
    <location>
        <begin position="7"/>
        <end position="23"/>
    </location>
</feature>
<accession>A0A242ZCZ6</accession>
<keyword evidence="1" id="KW-0812">Transmembrane</keyword>
<evidence type="ECO:0000313" key="3">
    <source>
        <dbReference type="Proteomes" id="UP000194945"/>
    </source>
</evidence>
<dbReference type="AlphaFoldDB" id="A0A242ZCZ6"/>
<evidence type="ECO:0000256" key="1">
    <source>
        <dbReference type="SAM" id="Phobius"/>
    </source>
</evidence>
<gene>
    <name evidence="2" type="ORF">BK730_12980</name>
</gene>
<feature type="transmembrane region" description="Helical" evidence="1">
    <location>
        <begin position="29"/>
        <end position="46"/>
    </location>
</feature>
<name>A0A242ZCZ6_9BACI</name>
<dbReference type="Proteomes" id="UP000194945">
    <property type="component" value="Unassembled WGS sequence"/>
</dbReference>
<comment type="caution">
    <text evidence="2">The sequence shown here is derived from an EMBL/GenBank/DDBJ whole genome shotgun (WGS) entry which is preliminary data.</text>
</comment>
<organism evidence="2 3">
    <name type="scientific">Bacillus wiedmannii</name>
    <dbReference type="NCBI Taxonomy" id="1890302"/>
    <lineage>
        <taxon>Bacteria</taxon>
        <taxon>Bacillati</taxon>
        <taxon>Bacillota</taxon>
        <taxon>Bacilli</taxon>
        <taxon>Bacillales</taxon>
        <taxon>Bacillaceae</taxon>
        <taxon>Bacillus</taxon>
        <taxon>Bacillus cereus group</taxon>
    </lineage>
</organism>
<feature type="transmembrane region" description="Helical" evidence="1">
    <location>
        <begin position="86"/>
        <end position="108"/>
    </location>
</feature>
<dbReference type="EMBL" id="NFDE01000044">
    <property type="protein sequence ID" value="OTX90266.1"/>
    <property type="molecule type" value="Genomic_DNA"/>
</dbReference>
<proteinExistence type="predicted"/>
<sequence>MKNKLSYLGFLGFFGFLSPFAFLGDYSSVVGYFFGFFFFFMYAKVVPDELFIQHVRIAATRAFFVALILSIIVTLSVLILENLAVIRFLVTISLFIPFGTFLISLEIFEHREKKGMQNAN</sequence>
<evidence type="ECO:0008006" key="4">
    <source>
        <dbReference type="Google" id="ProtNLM"/>
    </source>
</evidence>
<evidence type="ECO:0000313" key="2">
    <source>
        <dbReference type="EMBL" id="OTX90266.1"/>
    </source>
</evidence>
<feature type="transmembrane region" description="Helical" evidence="1">
    <location>
        <begin position="58"/>
        <end position="80"/>
    </location>
</feature>
<reference evidence="2 3" key="1">
    <citation type="submission" date="2016-10" db="EMBL/GenBank/DDBJ databases">
        <title>Comparative genomics of Bacillus thuringiensis reveals a path to pathogens against multiple invertebrate hosts.</title>
        <authorList>
            <person name="Zheng J."/>
            <person name="Gao Q."/>
            <person name="Liu H."/>
            <person name="Peng D."/>
            <person name="Ruan L."/>
            <person name="Sun M."/>
        </authorList>
    </citation>
    <scope>NUCLEOTIDE SEQUENCE [LARGE SCALE GENOMIC DNA]</scope>
    <source>
        <strain evidence="2">BGSC 4BK1</strain>
    </source>
</reference>
<keyword evidence="1" id="KW-0472">Membrane</keyword>
<dbReference type="RefSeq" id="WP_088092691.1">
    <property type="nucleotide sequence ID" value="NZ_JARMNH010000022.1"/>
</dbReference>
<keyword evidence="1" id="KW-1133">Transmembrane helix</keyword>
<protein>
    <recommendedName>
        <fullName evidence="4">DUF3796 domain-containing protein</fullName>
    </recommendedName>
</protein>